<evidence type="ECO:0000313" key="3">
    <source>
        <dbReference type="Proteomes" id="UP000192247"/>
    </source>
</evidence>
<dbReference type="Pfam" id="PF16077">
    <property type="entry name" value="Spaetzle"/>
    <property type="match status" value="1"/>
</dbReference>
<gene>
    <name evidence="2" type="ORF">BIW11_14161</name>
</gene>
<organism evidence="2 3">
    <name type="scientific">Tropilaelaps mercedesae</name>
    <dbReference type="NCBI Taxonomy" id="418985"/>
    <lineage>
        <taxon>Eukaryota</taxon>
        <taxon>Metazoa</taxon>
        <taxon>Ecdysozoa</taxon>
        <taxon>Arthropoda</taxon>
        <taxon>Chelicerata</taxon>
        <taxon>Arachnida</taxon>
        <taxon>Acari</taxon>
        <taxon>Parasitiformes</taxon>
        <taxon>Mesostigmata</taxon>
        <taxon>Gamasina</taxon>
        <taxon>Dermanyssoidea</taxon>
        <taxon>Laelapidae</taxon>
        <taxon>Tropilaelaps</taxon>
    </lineage>
</organism>
<dbReference type="InterPro" id="IPR029034">
    <property type="entry name" value="Cystine-knot_cytokine"/>
</dbReference>
<evidence type="ECO:0000259" key="1">
    <source>
        <dbReference type="Pfam" id="PF16077"/>
    </source>
</evidence>
<feature type="domain" description="Spaetzle" evidence="1">
    <location>
        <begin position="163"/>
        <end position="245"/>
    </location>
</feature>
<accession>A0A1V9WYV2</accession>
<dbReference type="InParanoid" id="A0A1V9WYV2"/>
<dbReference type="SUPFAM" id="SSF57501">
    <property type="entry name" value="Cystine-knot cytokines"/>
    <property type="match status" value="1"/>
</dbReference>
<dbReference type="Proteomes" id="UP000192247">
    <property type="component" value="Unassembled WGS sequence"/>
</dbReference>
<keyword evidence="3" id="KW-1185">Reference proteome</keyword>
<dbReference type="Gene3D" id="2.10.90.10">
    <property type="entry name" value="Cystine-knot cytokines"/>
    <property type="match status" value="1"/>
</dbReference>
<comment type="caution">
    <text evidence="2">The sequence shown here is derived from an EMBL/GenBank/DDBJ whole genome shotgun (WGS) entry which is preliminary data.</text>
</comment>
<dbReference type="InterPro" id="IPR032104">
    <property type="entry name" value="Spaetzle"/>
</dbReference>
<dbReference type="AlphaFoldDB" id="A0A1V9WYV2"/>
<evidence type="ECO:0000313" key="2">
    <source>
        <dbReference type="EMBL" id="OQR66440.1"/>
    </source>
</evidence>
<sequence length="249" mass="27356">MRTAWFGPTSFGRSAAGKVALFTAAALATLMAPRVAGFKLRVLNFTFANGSLLSPVTVDAPPMCPGNRSMCSFEEVINDPATASHFNKEKILRTRRTIVKLLDILESAAQATGLVRGSLFSSAFPEGTEVSPRSGFLIRKKREDVSISGGPFTSLCYERILPYEYPDIGRNERGEWRYLSGKQAVQYTYCTNEGGACSAYVILDSPHDMTKCVQKFGFAPMVVFDQKTQKFANERILVPCGCQCQYGRG</sequence>
<name>A0A1V9WYV2_9ACAR</name>
<reference evidence="2 3" key="1">
    <citation type="journal article" date="2017" name="Gigascience">
        <title>Draft genome of the honey bee ectoparasitic mite, Tropilaelaps mercedesae, is shaped by the parasitic life history.</title>
        <authorList>
            <person name="Dong X."/>
            <person name="Armstrong S.D."/>
            <person name="Xia D."/>
            <person name="Makepeace B.L."/>
            <person name="Darby A.C."/>
            <person name="Kadowaki T."/>
        </authorList>
    </citation>
    <scope>NUCLEOTIDE SEQUENCE [LARGE SCALE GENOMIC DNA]</scope>
    <source>
        <strain evidence="2">Wuxi-XJTLU</strain>
    </source>
</reference>
<proteinExistence type="predicted"/>
<protein>
    <recommendedName>
        <fullName evidence="1">Spaetzle domain-containing protein</fullName>
    </recommendedName>
</protein>
<dbReference type="EMBL" id="MNPL01032475">
    <property type="protein sequence ID" value="OQR66440.1"/>
    <property type="molecule type" value="Genomic_DNA"/>
</dbReference>
<dbReference type="OrthoDB" id="6507826at2759"/>